<dbReference type="Proteomes" id="UP000799764">
    <property type="component" value="Unassembled WGS sequence"/>
</dbReference>
<evidence type="ECO:0000313" key="2">
    <source>
        <dbReference type="EMBL" id="KAF2438117.1"/>
    </source>
</evidence>
<dbReference type="AlphaFoldDB" id="A0A9P4P6G5"/>
<comment type="caution">
    <text evidence="2">The sequence shown here is derived from an EMBL/GenBank/DDBJ whole genome shotgun (WGS) entry which is preliminary data.</text>
</comment>
<protein>
    <submittedName>
        <fullName evidence="2">Uncharacterized protein</fullName>
    </submittedName>
</protein>
<keyword evidence="3" id="KW-1185">Reference proteome</keyword>
<feature type="compositionally biased region" description="Polar residues" evidence="1">
    <location>
        <begin position="1"/>
        <end position="12"/>
    </location>
</feature>
<dbReference type="OrthoDB" id="3782941at2759"/>
<name>A0A9P4P6G5_9PLEO</name>
<evidence type="ECO:0000313" key="3">
    <source>
        <dbReference type="Proteomes" id="UP000799764"/>
    </source>
</evidence>
<evidence type="ECO:0000256" key="1">
    <source>
        <dbReference type="SAM" id="MobiDB-lite"/>
    </source>
</evidence>
<dbReference type="EMBL" id="MU001513">
    <property type="protein sequence ID" value="KAF2438117.1"/>
    <property type="molecule type" value="Genomic_DNA"/>
</dbReference>
<gene>
    <name evidence="2" type="ORF">P171DRAFT_449341</name>
</gene>
<reference evidence="2" key="1">
    <citation type="journal article" date="2020" name="Stud. Mycol.">
        <title>101 Dothideomycetes genomes: a test case for predicting lifestyles and emergence of pathogens.</title>
        <authorList>
            <person name="Haridas S."/>
            <person name="Albert R."/>
            <person name="Binder M."/>
            <person name="Bloem J."/>
            <person name="Labutti K."/>
            <person name="Salamov A."/>
            <person name="Andreopoulos B."/>
            <person name="Baker S."/>
            <person name="Barry K."/>
            <person name="Bills G."/>
            <person name="Bluhm B."/>
            <person name="Cannon C."/>
            <person name="Castanera R."/>
            <person name="Culley D."/>
            <person name="Daum C."/>
            <person name="Ezra D."/>
            <person name="Gonzalez J."/>
            <person name="Henrissat B."/>
            <person name="Kuo A."/>
            <person name="Liang C."/>
            <person name="Lipzen A."/>
            <person name="Lutzoni F."/>
            <person name="Magnuson J."/>
            <person name="Mondo S."/>
            <person name="Nolan M."/>
            <person name="Ohm R."/>
            <person name="Pangilinan J."/>
            <person name="Park H.-J."/>
            <person name="Ramirez L."/>
            <person name="Alfaro M."/>
            <person name="Sun H."/>
            <person name="Tritt A."/>
            <person name="Yoshinaga Y."/>
            <person name="Zwiers L.-H."/>
            <person name="Turgeon B."/>
            <person name="Goodwin S."/>
            <person name="Spatafora J."/>
            <person name="Crous P."/>
            <person name="Grigoriev I."/>
        </authorList>
    </citation>
    <scope>NUCLEOTIDE SEQUENCE</scope>
    <source>
        <strain evidence="2">CBS 690.94</strain>
    </source>
</reference>
<proteinExistence type="predicted"/>
<sequence>MTQPTTAPKTGSTTKPTPHPTLPLTAALIATAETPSLPLAWSAIKNELKTYLKDLHQREEAHRDHKVATLEKWKAKAGMLEKKRMAGLPAEADEHDQMHAAGVPGHIMLQFRETEAAFEKENLFFQGKLKELRALGFREEDVGWVWSRKMEDDDGH</sequence>
<accession>A0A9P4P6G5</accession>
<organism evidence="2 3">
    <name type="scientific">Karstenula rhodostoma CBS 690.94</name>
    <dbReference type="NCBI Taxonomy" id="1392251"/>
    <lineage>
        <taxon>Eukaryota</taxon>
        <taxon>Fungi</taxon>
        <taxon>Dikarya</taxon>
        <taxon>Ascomycota</taxon>
        <taxon>Pezizomycotina</taxon>
        <taxon>Dothideomycetes</taxon>
        <taxon>Pleosporomycetidae</taxon>
        <taxon>Pleosporales</taxon>
        <taxon>Massarineae</taxon>
        <taxon>Didymosphaeriaceae</taxon>
        <taxon>Karstenula</taxon>
    </lineage>
</organism>
<feature type="region of interest" description="Disordered" evidence="1">
    <location>
        <begin position="1"/>
        <end position="22"/>
    </location>
</feature>